<proteinExistence type="predicted"/>
<comment type="caution">
    <text evidence="1">The sequence shown here is derived from an EMBL/GenBank/DDBJ whole genome shotgun (WGS) entry which is preliminary data.</text>
</comment>
<sequence>MFPHIVPPKITSIFHEALVKWRGLRREYEAKMGDPVRVSGEDFNLAAQPIKESFDVKLLRAFCTLRLRIKVEDATDVI</sequence>
<organism evidence="1 2">
    <name type="scientific">Phytophthora rubi</name>
    <dbReference type="NCBI Taxonomy" id="129364"/>
    <lineage>
        <taxon>Eukaryota</taxon>
        <taxon>Sar</taxon>
        <taxon>Stramenopiles</taxon>
        <taxon>Oomycota</taxon>
        <taxon>Peronosporomycetes</taxon>
        <taxon>Peronosporales</taxon>
        <taxon>Peronosporaceae</taxon>
        <taxon>Phytophthora</taxon>
    </lineage>
</organism>
<dbReference type="Proteomes" id="UP000435112">
    <property type="component" value="Unassembled WGS sequence"/>
</dbReference>
<evidence type="ECO:0000313" key="2">
    <source>
        <dbReference type="Proteomes" id="UP000435112"/>
    </source>
</evidence>
<gene>
    <name evidence="1" type="ORF">PR002_g15896</name>
</gene>
<accession>A0A6A3KSL6</accession>
<dbReference type="AlphaFoldDB" id="A0A6A3KSL6"/>
<protein>
    <submittedName>
        <fullName evidence="1">Uncharacterized protein</fullName>
    </submittedName>
</protein>
<dbReference type="OrthoDB" id="117828at2759"/>
<name>A0A6A3KSL6_9STRA</name>
<dbReference type="EMBL" id="QXFU01001183">
    <property type="protein sequence ID" value="KAE9008438.1"/>
    <property type="molecule type" value="Genomic_DNA"/>
</dbReference>
<evidence type="ECO:0000313" key="1">
    <source>
        <dbReference type="EMBL" id="KAE9008438.1"/>
    </source>
</evidence>
<reference evidence="1 2" key="1">
    <citation type="submission" date="2018-09" db="EMBL/GenBank/DDBJ databases">
        <title>Genomic investigation of the strawberry pathogen Phytophthora fragariae indicates pathogenicity is determined by transcriptional variation in three key races.</title>
        <authorList>
            <person name="Adams T.M."/>
            <person name="Armitage A.D."/>
            <person name="Sobczyk M.K."/>
            <person name="Bates H.J."/>
            <person name="Dunwell J.M."/>
            <person name="Nellist C.F."/>
            <person name="Harrison R.J."/>
        </authorList>
    </citation>
    <scope>NUCLEOTIDE SEQUENCE [LARGE SCALE GENOMIC DNA]</scope>
    <source>
        <strain evidence="1 2">SCRP324</strain>
    </source>
</reference>